<proteinExistence type="predicted"/>
<protein>
    <submittedName>
        <fullName evidence="2">Carboxyphosphonoenolpyruvate mutase</fullName>
    </submittedName>
</protein>
<dbReference type="CDD" id="cd00377">
    <property type="entry name" value="ICL_PEPM"/>
    <property type="match status" value="1"/>
</dbReference>
<organism evidence="2 3">
    <name type="scientific">Pleurostoma richardsiae</name>
    <dbReference type="NCBI Taxonomy" id="41990"/>
    <lineage>
        <taxon>Eukaryota</taxon>
        <taxon>Fungi</taxon>
        <taxon>Dikarya</taxon>
        <taxon>Ascomycota</taxon>
        <taxon>Pezizomycotina</taxon>
        <taxon>Sordariomycetes</taxon>
        <taxon>Sordariomycetidae</taxon>
        <taxon>Calosphaeriales</taxon>
        <taxon>Pleurostomataceae</taxon>
        <taxon>Pleurostoma</taxon>
    </lineage>
</organism>
<dbReference type="InterPro" id="IPR039556">
    <property type="entry name" value="ICL/PEPM"/>
</dbReference>
<evidence type="ECO:0000313" key="3">
    <source>
        <dbReference type="Proteomes" id="UP001174694"/>
    </source>
</evidence>
<comment type="catalytic activity">
    <reaction evidence="1">
        <text>(2S,3R)-3-hydroxybutane-1,2,3-tricarboxylate = pyruvate + succinate</text>
        <dbReference type="Rhea" id="RHEA:16809"/>
        <dbReference type="ChEBI" id="CHEBI:15361"/>
        <dbReference type="ChEBI" id="CHEBI:30031"/>
        <dbReference type="ChEBI" id="CHEBI:57429"/>
        <dbReference type="EC" id="4.1.3.30"/>
    </reaction>
</comment>
<dbReference type="AlphaFoldDB" id="A0AA38RD53"/>
<comment type="caution">
    <text evidence="2">The sequence shown here is derived from an EMBL/GenBank/DDBJ whole genome shotgun (WGS) entry which is preliminary data.</text>
</comment>
<name>A0AA38RD53_9PEZI</name>
<dbReference type="Proteomes" id="UP001174694">
    <property type="component" value="Unassembled WGS sequence"/>
</dbReference>
<dbReference type="InterPro" id="IPR018523">
    <property type="entry name" value="Isocitrate_lyase_ph_CS"/>
</dbReference>
<dbReference type="InterPro" id="IPR040442">
    <property type="entry name" value="Pyrv_kinase-like_dom_sf"/>
</dbReference>
<dbReference type="SUPFAM" id="SSF51621">
    <property type="entry name" value="Phosphoenolpyruvate/pyruvate domain"/>
    <property type="match status" value="1"/>
</dbReference>
<dbReference type="PANTHER" id="PTHR42905">
    <property type="entry name" value="PHOSPHOENOLPYRUVATE CARBOXYLASE"/>
    <property type="match status" value="1"/>
</dbReference>
<accession>A0AA38RD53</accession>
<sequence length="309" mass="32441">MAESNEITTPVSAAAKLRNLLARKDKILVCPGVYDGITARIALKAGFECLYMTGAGTTASRLGMPDLGVITLNDMRDTAGMLASLDPTVPVIADADTGYGGPIMVGRTVTSYMRAGVAGLHLEDQVVTKRCGHLMHKQLVPENEFLSRIHAAVLARSSVPAGDIVIIARTDALQSFGYEIACDRLKKAIALGADVAFLEGVRSVEEARRICEDLAPTPVLYNCVAGGESPVWTAAEARDLGYKIVIHPAFALAPVFSAVTDAAKALKGTGAMSEAEKLTSPKAMFEVCGLNEAVAFDIAAGGKLFSEGV</sequence>
<dbReference type="GO" id="GO:0046421">
    <property type="term" value="F:methylisocitrate lyase activity"/>
    <property type="evidence" value="ECO:0007669"/>
    <property type="project" value="UniProtKB-EC"/>
</dbReference>
<dbReference type="PANTHER" id="PTHR42905:SF2">
    <property type="entry name" value="PHOSPHOENOLPYRUVATE CARBOXYLASE FAMILY PROTEIN"/>
    <property type="match status" value="1"/>
</dbReference>
<evidence type="ECO:0000256" key="1">
    <source>
        <dbReference type="ARBA" id="ARBA00001050"/>
    </source>
</evidence>
<reference evidence="2" key="1">
    <citation type="submission" date="2022-07" db="EMBL/GenBank/DDBJ databases">
        <title>Fungi with potential for degradation of polypropylene.</title>
        <authorList>
            <person name="Gostincar C."/>
        </authorList>
    </citation>
    <scope>NUCLEOTIDE SEQUENCE</scope>
    <source>
        <strain evidence="2">EXF-13308</strain>
    </source>
</reference>
<dbReference type="InterPro" id="IPR015813">
    <property type="entry name" value="Pyrv/PenolPyrv_kinase-like_dom"/>
</dbReference>
<gene>
    <name evidence="2" type="ORF">NKR23_g5581</name>
</gene>
<dbReference type="Gene3D" id="3.20.20.60">
    <property type="entry name" value="Phosphoenolpyruvate-binding domains"/>
    <property type="match status" value="1"/>
</dbReference>
<dbReference type="PROSITE" id="PS00161">
    <property type="entry name" value="ISOCITRATE_LYASE"/>
    <property type="match status" value="1"/>
</dbReference>
<dbReference type="EMBL" id="JANBVO010000015">
    <property type="protein sequence ID" value="KAJ9144997.1"/>
    <property type="molecule type" value="Genomic_DNA"/>
</dbReference>
<dbReference type="Pfam" id="PF13714">
    <property type="entry name" value="PEP_mutase"/>
    <property type="match status" value="1"/>
</dbReference>
<evidence type="ECO:0000313" key="2">
    <source>
        <dbReference type="EMBL" id="KAJ9144997.1"/>
    </source>
</evidence>
<keyword evidence="3" id="KW-1185">Reference proteome</keyword>